<keyword evidence="2" id="KW-1185">Reference proteome</keyword>
<proteinExistence type="predicted"/>
<evidence type="ECO:0000313" key="1">
    <source>
        <dbReference type="EMBL" id="KAL2071440.1"/>
    </source>
</evidence>
<dbReference type="Proteomes" id="UP001595075">
    <property type="component" value="Unassembled WGS sequence"/>
</dbReference>
<evidence type="ECO:0000313" key="2">
    <source>
        <dbReference type="Proteomes" id="UP001595075"/>
    </source>
</evidence>
<dbReference type="EMBL" id="JAZHXI010000005">
    <property type="protein sequence ID" value="KAL2071440.1"/>
    <property type="molecule type" value="Genomic_DNA"/>
</dbReference>
<reference evidence="1 2" key="1">
    <citation type="journal article" date="2024" name="Commun. Biol.">
        <title>Comparative genomic analysis of thermophilic fungi reveals convergent evolutionary adaptations and gene losses.</title>
        <authorList>
            <person name="Steindorff A.S."/>
            <person name="Aguilar-Pontes M.V."/>
            <person name="Robinson A.J."/>
            <person name="Andreopoulos B."/>
            <person name="LaButti K."/>
            <person name="Kuo A."/>
            <person name="Mondo S."/>
            <person name="Riley R."/>
            <person name="Otillar R."/>
            <person name="Haridas S."/>
            <person name="Lipzen A."/>
            <person name="Grimwood J."/>
            <person name="Schmutz J."/>
            <person name="Clum A."/>
            <person name="Reid I.D."/>
            <person name="Moisan M.C."/>
            <person name="Butler G."/>
            <person name="Nguyen T.T.M."/>
            <person name="Dewar K."/>
            <person name="Conant G."/>
            <person name="Drula E."/>
            <person name="Henrissat B."/>
            <person name="Hansel C."/>
            <person name="Singer S."/>
            <person name="Hutchinson M.I."/>
            <person name="de Vries R.P."/>
            <person name="Natvig D.O."/>
            <person name="Powell A.J."/>
            <person name="Tsang A."/>
            <person name="Grigoriev I.V."/>
        </authorList>
    </citation>
    <scope>NUCLEOTIDE SEQUENCE [LARGE SCALE GENOMIC DNA]</scope>
    <source>
        <strain evidence="1 2">CBS 494.80</strain>
    </source>
</reference>
<gene>
    <name evidence="1" type="ORF">VTL71DRAFT_12675</name>
</gene>
<sequence>MMFLPSDSQKKHASETVVCICNILVPETSPNVDISGNVKQVMAPLEAGKFAILNPYTHSILQPLITHRSLP</sequence>
<accession>A0ABR4CNQ1</accession>
<name>A0ABR4CNQ1_9HELO</name>
<protein>
    <submittedName>
        <fullName evidence="1">Uncharacterized protein</fullName>
    </submittedName>
</protein>
<comment type="caution">
    <text evidence="1">The sequence shown here is derived from an EMBL/GenBank/DDBJ whole genome shotgun (WGS) entry which is preliminary data.</text>
</comment>
<organism evidence="1 2">
    <name type="scientific">Oculimacula yallundae</name>
    <dbReference type="NCBI Taxonomy" id="86028"/>
    <lineage>
        <taxon>Eukaryota</taxon>
        <taxon>Fungi</taxon>
        <taxon>Dikarya</taxon>
        <taxon>Ascomycota</taxon>
        <taxon>Pezizomycotina</taxon>
        <taxon>Leotiomycetes</taxon>
        <taxon>Helotiales</taxon>
        <taxon>Ploettnerulaceae</taxon>
        <taxon>Oculimacula</taxon>
    </lineage>
</organism>